<dbReference type="InterPro" id="IPR013087">
    <property type="entry name" value="Znf_C2H2_type"/>
</dbReference>
<proteinExistence type="inferred from homology"/>
<comment type="caution">
    <text evidence="12">The sequence shown here is derived from an EMBL/GenBank/DDBJ whole genome shotgun (WGS) entry which is preliminary data.</text>
</comment>
<dbReference type="InterPro" id="IPR051879">
    <property type="entry name" value="C2H2-ZF_Maturation_Protein"/>
</dbReference>
<keyword evidence="3" id="KW-0963">Cytoplasm</keyword>
<dbReference type="OrthoDB" id="24683at2759"/>
<dbReference type="GO" id="GO:0003676">
    <property type="term" value="F:nucleic acid binding"/>
    <property type="evidence" value="ECO:0007669"/>
    <property type="project" value="InterPro"/>
</dbReference>
<keyword evidence="13" id="KW-1185">Reference proteome</keyword>
<dbReference type="GO" id="GO:0042254">
    <property type="term" value="P:ribosome biogenesis"/>
    <property type="evidence" value="ECO:0007669"/>
    <property type="project" value="UniProtKB-KW"/>
</dbReference>
<organism evidence="12 13">
    <name type="scientific">Wickerhamiella sorbophila</name>
    <dbReference type="NCBI Taxonomy" id="45607"/>
    <lineage>
        <taxon>Eukaryota</taxon>
        <taxon>Fungi</taxon>
        <taxon>Dikarya</taxon>
        <taxon>Ascomycota</taxon>
        <taxon>Saccharomycotina</taxon>
        <taxon>Dipodascomycetes</taxon>
        <taxon>Dipodascales</taxon>
        <taxon>Trichomonascaceae</taxon>
        <taxon>Wickerhamiella</taxon>
    </lineage>
</organism>
<keyword evidence="6" id="KW-0863">Zinc-finger</keyword>
<dbReference type="GeneID" id="36515934"/>
<name>A0A2T0FHX2_9ASCO</name>
<sequence length="166" mass="19084">MGRYLASKRYKTKRYTRDLDQVLHDDLSSHKAIDALENQPVDEYKPGLGQFYCVPCARYCETEHALETHQRSKVHKRQLKALKFGPYTHQEADAGAGKDVQVYLNKQQQQRNIHAEPRVQNLLTVPEKIEKKNEMATELDQADELSSTESENQNEPAEAQESVEIS</sequence>
<dbReference type="SMART" id="SM00451">
    <property type="entry name" value="ZnF_U1"/>
    <property type="match status" value="1"/>
</dbReference>
<evidence type="ECO:0000313" key="12">
    <source>
        <dbReference type="EMBL" id="PRT54566.1"/>
    </source>
</evidence>
<dbReference type="AlphaFoldDB" id="A0A2T0FHX2"/>
<keyword evidence="8" id="KW-0539">Nucleus</keyword>
<feature type="domain" description="C2H2-type" evidence="11">
    <location>
        <begin position="53"/>
        <end position="75"/>
    </location>
</feature>
<evidence type="ECO:0000256" key="8">
    <source>
        <dbReference type="ARBA" id="ARBA00023242"/>
    </source>
</evidence>
<keyword evidence="4" id="KW-0690">Ribosome biogenesis</keyword>
<evidence type="ECO:0000256" key="4">
    <source>
        <dbReference type="ARBA" id="ARBA00022517"/>
    </source>
</evidence>
<comment type="similarity">
    <text evidence="9">Belongs to the ZNF593/BUD20 C2H2-type zinc-finger protein family.</text>
</comment>
<dbReference type="RefSeq" id="XP_024664511.1">
    <property type="nucleotide sequence ID" value="XM_024808743.1"/>
</dbReference>
<evidence type="ECO:0000256" key="5">
    <source>
        <dbReference type="ARBA" id="ARBA00022723"/>
    </source>
</evidence>
<dbReference type="EMBL" id="NDIQ01000021">
    <property type="protein sequence ID" value="PRT54566.1"/>
    <property type="molecule type" value="Genomic_DNA"/>
</dbReference>
<evidence type="ECO:0000313" key="13">
    <source>
        <dbReference type="Proteomes" id="UP000238350"/>
    </source>
</evidence>
<evidence type="ECO:0000256" key="2">
    <source>
        <dbReference type="ARBA" id="ARBA00004496"/>
    </source>
</evidence>
<keyword evidence="7" id="KW-0862">Zinc</keyword>
<dbReference type="GO" id="GO:0008270">
    <property type="term" value="F:zinc ion binding"/>
    <property type="evidence" value="ECO:0007669"/>
    <property type="project" value="UniProtKB-KW"/>
</dbReference>
<feature type="compositionally biased region" description="Polar residues" evidence="10">
    <location>
        <begin position="144"/>
        <end position="155"/>
    </location>
</feature>
<evidence type="ECO:0000259" key="11">
    <source>
        <dbReference type="PROSITE" id="PS00028"/>
    </source>
</evidence>
<protein>
    <submittedName>
        <fullName evidence="12">Bud site selection protein 20</fullName>
    </submittedName>
</protein>
<feature type="region of interest" description="Disordered" evidence="10">
    <location>
        <begin position="124"/>
        <end position="166"/>
    </location>
</feature>
<reference evidence="12 13" key="1">
    <citation type="submission" date="2017-04" db="EMBL/GenBank/DDBJ databases">
        <title>Genome sequencing of [Candida] sorbophila.</title>
        <authorList>
            <person name="Ahn J.O."/>
        </authorList>
    </citation>
    <scope>NUCLEOTIDE SEQUENCE [LARGE SCALE GENOMIC DNA]</scope>
    <source>
        <strain evidence="12 13">DS02</strain>
    </source>
</reference>
<dbReference type="InterPro" id="IPR036236">
    <property type="entry name" value="Znf_C2H2_sf"/>
</dbReference>
<evidence type="ECO:0000256" key="7">
    <source>
        <dbReference type="ARBA" id="ARBA00022833"/>
    </source>
</evidence>
<comment type="subcellular location">
    <subcellularLocation>
        <location evidence="2">Cytoplasm</location>
    </subcellularLocation>
    <subcellularLocation>
        <location evidence="1">Nucleus</location>
    </subcellularLocation>
</comment>
<dbReference type="PANTHER" id="PTHR46095">
    <property type="entry name" value="ZINC FINGER PROTEIN 593"/>
    <property type="match status" value="1"/>
</dbReference>
<dbReference type="InterPro" id="IPR003604">
    <property type="entry name" value="Matrin/U1-like-C_Znf_C2H2"/>
</dbReference>
<dbReference type="STRING" id="45607.A0A2T0FHX2"/>
<dbReference type="Gene3D" id="3.30.160.60">
    <property type="entry name" value="Classic Zinc Finger"/>
    <property type="match status" value="1"/>
</dbReference>
<evidence type="ECO:0000256" key="10">
    <source>
        <dbReference type="SAM" id="MobiDB-lite"/>
    </source>
</evidence>
<evidence type="ECO:0000256" key="9">
    <source>
        <dbReference type="ARBA" id="ARBA00038064"/>
    </source>
</evidence>
<dbReference type="FunFam" id="3.30.160.60:FF:000299">
    <property type="entry name" value="Zinc finger protein 593"/>
    <property type="match status" value="1"/>
</dbReference>
<keyword evidence="5" id="KW-0479">Metal-binding</keyword>
<dbReference type="PROSITE" id="PS00028">
    <property type="entry name" value="ZINC_FINGER_C2H2_1"/>
    <property type="match status" value="1"/>
</dbReference>
<evidence type="ECO:0000256" key="1">
    <source>
        <dbReference type="ARBA" id="ARBA00004123"/>
    </source>
</evidence>
<dbReference type="PANTHER" id="PTHR46095:SF1">
    <property type="entry name" value="ZINC FINGER PROTEIN 593"/>
    <property type="match status" value="1"/>
</dbReference>
<evidence type="ECO:0000256" key="3">
    <source>
        <dbReference type="ARBA" id="ARBA00022490"/>
    </source>
</evidence>
<dbReference type="GO" id="GO:0005737">
    <property type="term" value="C:cytoplasm"/>
    <property type="evidence" value="ECO:0007669"/>
    <property type="project" value="UniProtKB-SubCell"/>
</dbReference>
<dbReference type="GO" id="GO:0043021">
    <property type="term" value="F:ribonucleoprotein complex binding"/>
    <property type="evidence" value="ECO:0007669"/>
    <property type="project" value="UniProtKB-ARBA"/>
</dbReference>
<evidence type="ECO:0000256" key="6">
    <source>
        <dbReference type="ARBA" id="ARBA00022771"/>
    </source>
</evidence>
<dbReference type="Pfam" id="PF12171">
    <property type="entry name" value="zf-C2H2_jaz"/>
    <property type="match status" value="1"/>
</dbReference>
<dbReference type="GO" id="GO:0005634">
    <property type="term" value="C:nucleus"/>
    <property type="evidence" value="ECO:0007669"/>
    <property type="project" value="UniProtKB-SubCell"/>
</dbReference>
<dbReference type="Proteomes" id="UP000238350">
    <property type="component" value="Unassembled WGS sequence"/>
</dbReference>
<accession>A0A2T0FHX2</accession>
<dbReference type="SUPFAM" id="SSF57667">
    <property type="entry name" value="beta-beta-alpha zinc fingers"/>
    <property type="match status" value="1"/>
</dbReference>
<dbReference type="InterPro" id="IPR022755">
    <property type="entry name" value="Znf_C2H2_jaz"/>
</dbReference>
<gene>
    <name evidence="12" type="ORF">B9G98_02186</name>
</gene>